<name>A0ABQ8TV78_PERAM</name>
<proteinExistence type="predicted"/>
<keyword evidence="2" id="KW-1185">Reference proteome</keyword>
<sequence length="86" mass="9317">MVLTLNTSKAQYENSESSSLISFDSVHCESKVACNAMHDGGGAGDDRLLDNENLLLPRRIEPVLTRVFPVTELNLLQPGQGDLSTS</sequence>
<reference evidence="1 2" key="1">
    <citation type="journal article" date="2022" name="Allergy">
        <title>Genome assembly and annotation of Periplaneta americana reveal a comprehensive cockroach allergen profile.</title>
        <authorList>
            <person name="Wang L."/>
            <person name="Xiong Q."/>
            <person name="Saelim N."/>
            <person name="Wang L."/>
            <person name="Nong W."/>
            <person name="Wan A.T."/>
            <person name="Shi M."/>
            <person name="Liu X."/>
            <person name="Cao Q."/>
            <person name="Hui J.H.L."/>
            <person name="Sookrung N."/>
            <person name="Leung T.F."/>
            <person name="Tungtrongchitr A."/>
            <person name="Tsui S.K.W."/>
        </authorList>
    </citation>
    <scope>NUCLEOTIDE SEQUENCE [LARGE SCALE GENOMIC DNA]</scope>
    <source>
        <strain evidence="1">PWHHKU_190912</strain>
    </source>
</reference>
<organism evidence="1 2">
    <name type="scientific">Periplaneta americana</name>
    <name type="common">American cockroach</name>
    <name type="synonym">Blatta americana</name>
    <dbReference type="NCBI Taxonomy" id="6978"/>
    <lineage>
        <taxon>Eukaryota</taxon>
        <taxon>Metazoa</taxon>
        <taxon>Ecdysozoa</taxon>
        <taxon>Arthropoda</taxon>
        <taxon>Hexapoda</taxon>
        <taxon>Insecta</taxon>
        <taxon>Pterygota</taxon>
        <taxon>Neoptera</taxon>
        <taxon>Polyneoptera</taxon>
        <taxon>Dictyoptera</taxon>
        <taxon>Blattodea</taxon>
        <taxon>Blattoidea</taxon>
        <taxon>Blattidae</taxon>
        <taxon>Blattinae</taxon>
        <taxon>Periplaneta</taxon>
    </lineage>
</organism>
<accession>A0ABQ8TV78</accession>
<evidence type="ECO:0000313" key="2">
    <source>
        <dbReference type="Proteomes" id="UP001148838"/>
    </source>
</evidence>
<dbReference type="EMBL" id="JAJSOF020000003">
    <property type="protein sequence ID" value="KAJ4449746.1"/>
    <property type="molecule type" value="Genomic_DNA"/>
</dbReference>
<gene>
    <name evidence="1" type="ORF">ANN_01150</name>
</gene>
<dbReference type="Proteomes" id="UP001148838">
    <property type="component" value="Unassembled WGS sequence"/>
</dbReference>
<protein>
    <submittedName>
        <fullName evidence="1">Uncharacterized protein</fullName>
    </submittedName>
</protein>
<comment type="caution">
    <text evidence="1">The sequence shown here is derived from an EMBL/GenBank/DDBJ whole genome shotgun (WGS) entry which is preliminary data.</text>
</comment>
<evidence type="ECO:0000313" key="1">
    <source>
        <dbReference type="EMBL" id="KAJ4449746.1"/>
    </source>
</evidence>